<dbReference type="GO" id="GO:0016491">
    <property type="term" value="F:oxidoreductase activity"/>
    <property type="evidence" value="ECO:0007669"/>
    <property type="project" value="UniProtKB-KW"/>
</dbReference>
<organism evidence="6 7">
    <name type="scientific">Litoreibacter halocynthiae</name>
    <dbReference type="NCBI Taxonomy" id="1242689"/>
    <lineage>
        <taxon>Bacteria</taxon>
        <taxon>Pseudomonadati</taxon>
        <taxon>Pseudomonadota</taxon>
        <taxon>Alphaproteobacteria</taxon>
        <taxon>Rhodobacterales</taxon>
        <taxon>Roseobacteraceae</taxon>
        <taxon>Litoreibacter</taxon>
    </lineage>
</organism>
<sequence>MQNQKITLLGTGLMGAPMSRNIAKAGFPLAVWNRSRSKAEPLSEAGATVHDTVPEAVENADIVISMLADGIVVGSLVNDSAVTGAMKAGALWIDMSSAKPEEARAQAAHLSGLGFQHLDAPVSGGTKGAEAGTLAIMAGGDADAFARAEPVLNAMGRPVHVGPTGSGQLAKLANQAIVAVTIAAVAEAMLLVQKGGADPAAVRAALKGGFADSTILQQHGARMTEGNFAPGGLSKFQLKDLDNLLNESGQLGLKLPVSEMTRDRFADFVENMDGADKDHSGLYLELLKRNGVTA</sequence>
<evidence type="ECO:0000313" key="7">
    <source>
        <dbReference type="Proteomes" id="UP000294563"/>
    </source>
</evidence>
<feature type="domain" description="6-phosphogluconate dehydrogenase NADP-binding" evidence="4">
    <location>
        <begin position="5"/>
        <end position="160"/>
    </location>
</feature>
<keyword evidence="1" id="KW-0560">Oxidoreductase</keyword>
<dbReference type="Gene3D" id="3.40.50.720">
    <property type="entry name" value="NAD(P)-binding Rossmann-like Domain"/>
    <property type="match status" value="1"/>
</dbReference>
<dbReference type="Proteomes" id="UP000294563">
    <property type="component" value="Unassembled WGS sequence"/>
</dbReference>
<evidence type="ECO:0000256" key="1">
    <source>
        <dbReference type="ARBA" id="ARBA00023002"/>
    </source>
</evidence>
<dbReference type="InterPro" id="IPR036291">
    <property type="entry name" value="NAD(P)-bd_dom_sf"/>
</dbReference>
<dbReference type="AlphaFoldDB" id="A0A4V3EWI0"/>
<evidence type="ECO:0000256" key="2">
    <source>
        <dbReference type="ARBA" id="ARBA00023027"/>
    </source>
</evidence>
<dbReference type="PANTHER" id="PTHR43060">
    <property type="entry name" value="3-HYDROXYISOBUTYRATE DEHYDROGENASE-LIKE 1, MITOCHONDRIAL-RELATED"/>
    <property type="match status" value="1"/>
</dbReference>
<dbReference type="Pfam" id="PF14833">
    <property type="entry name" value="NAD_binding_11"/>
    <property type="match status" value="1"/>
</dbReference>
<dbReference type="SUPFAM" id="SSF51735">
    <property type="entry name" value="NAD(P)-binding Rossmann-fold domains"/>
    <property type="match status" value="1"/>
</dbReference>
<dbReference type="InterPro" id="IPR015815">
    <property type="entry name" value="HIBADH-related"/>
</dbReference>
<dbReference type="Gene3D" id="1.10.1040.10">
    <property type="entry name" value="N-(1-d-carboxylethyl)-l-norvaline Dehydrogenase, domain 2"/>
    <property type="match status" value="1"/>
</dbReference>
<dbReference type="InterPro" id="IPR006115">
    <property type="entry name" value="6PGDH_NADP-bd"/>
</dbReference>
<dbReference type="InterPro" id="IPR008927">
    <property type="entry name" value="6-PGluconate_DH-like_C_sf"/>
</dbReference>
<dbReference type="PIRSF" id="PIRSF000103">
    <property type="entry name" value="HIBADH"/>
    <property type="match status" value="1"/>
</dbReference>
<gene>
    <name evidence="6" type="ORF">BDE40_0279</name>
</gene>
<feature type="active site" evidence="3">
    <location>
        <position position="171"/>
    </location>
</feature>
<dbReference type="InterPro" id="IPR013328">
    <property type="entry name" value="6PGD_dom2"/>
</dbReference>
<keyword evidence="7" id="KW-1185">Reference proteome</keyword>
<evidence type="ECO:0000259" key="5">
    <source>
        <dbReference type="Pfam" id="PF14833"/>
    </source>
</evidence>
<name>A0A4V3EWI0_9RHOB</name>
<comment type="caution">
    <text evidence="6">The sequence shown here is derived from an EMBL/GenBank/DDBJ whole genome shotgun (WGS) entry which is preliminary data.</text>
</comment>
<accession>A0A4V3EWI0</accession>
<keyword evidence="2" id="KW-0520">NAD</keyword>
<evidence type="ECO:0000313" key="6">
    <source>
        <dbReference type="EMBL" id="TDT77005.1"/>
    </source>
</evidence>
<dbReference type="Pfam" id="PF03446">
    <property type="entry name" value="NAD_binding_2"/>
    <property type="match status" value="1"/>
</dbReference>
<dbReference type="InterPro" id="IPR029154">
    <property type="entry name" value="HIBADH-like_NADP-bd"/>
</dbReference>
<proteinExistence type="predicted"/>
<dbReference type="GO" id="GO:0051287">
    <property type="term" value="F:NAD binding"/>
    <property type="evidence" value="ECO:0007669"/>
    <property type="project" value="InterPro"/>
</dbReference>
<dbReference type="SUPFAM" id="SSF48179">
    <property type="entry name" value="6-phosphogluconate dehydrogenase C-terminal domain-like"/>
    <property type="match status" value="1"/>
</dbReference>
<dbReference type="EMBL" id="SOBH01000001">
    <property type="protein sequence ID" value="TDT77005.1"/>
    <property type="molecule type" value="Genomic_DNA"/>
</dbReference>
<evidence type="ECO:0000259" key="4">
    <source>
        <dbReference type="Pfam" id="PF03446"/>
    </source>
</evidence>
<feature type="domain" description="3-hydroxyisobutyrate dehydrogenase-like NAD-binding" evidence="5">
    <location>
        <begin position="165"/>
        <end position="283"/>
    </location>
</feature>
<dbReference type="PANTHER" id="PTHR43060:SF15">
    <property type="entry name" value="3-HYDROXYISOBUTYRATE DEHYDROGENASE-LIKE 1, MITOCHONDRIAL-RELATED"/>
    <property type="match status" value="1"/>
</dbReference>
<evidence type="ECO:0000256" key="3">
    <source>
        <dbReference type="PIRSR" id="PIRSR000103-1"/>
    </source>
</evidence>
<dbReference type="GO" id="GO:0050661">
    <property type="term" value="F:NADP binding"/>
    <property type="evidence" value="ECO:0007669"/>
    <property type="project" value="InterPro"/>
</dbReference>
<reference evidence="6 7" key="1">
    <citation type="submission" date="2019-03" db="EMBL/GenBank/DDBJ databases">
        <title>Genomic Encyclopedia of Archaeal and Bacterial Type Strains, Phase II (KMG-II): from individual species to whole genera.</title>
        <authorList>
            <person name="Goeker M."/>
        </authorList>
    </citation>
    <scope>NUCLEOTIDE SEQUENCE [LARGE SCALE GENOMIC DNA]</scope>
    <source>
        <strain evidence="6 7">DSM 29467</strain>
    </source>
</reference>
<protein>
    <submittedName>
        <fullName evidence="6">2-hydroxy-3-oxopropionate reductase</fullName>
    </submittedName>
</protein>